<feature type="compositionally biased region" description="Basic residues" evidence="1">
    <location>
        <begin position="141"/>
        <end position="151"/>
    </location>
</feature>
<gene>
    <name evidence="2" type="ORF">H4219_003960</name>
</gene>
<dbReference type="AlphaFoldDB" id="A0A9W7ZTM9"/>
<dbReference type="EMBL" id="JANBPU010000114">
    <property type="protein sequence ID" value="KAJ1916124.1"/>
    <property type="molecule type" value="Genomic_DNA"/>
</dbReference>
<feature type="region of interest" description="Disordered" evidence="1">
    <location>
        <begin position="1"/>
        <end position="202"/>
    </location>
</feature>
<evidence type="ECO:0000256" key="1">
    <source>
        <dbReference type="SAM" id="MobiDB-lite"/>
    </source>
</evidence>
<name>A0A9W7ZTM9_9FUNG</name>
<proteinExistence type="predicted"/>
<evidence type="ECO:0000313" key="2">
    <source>
        <dbReference type="EMBL" id="KAJ1916124.1"/>
    </source>
</evidence>
<protein>
    <submittedName>
        <fullName evidence="2">Uncharacterized protein</fullName>
    </submittedName>
</protein>
<feature type="compositionally biased region" description="Low complexity" evidence="1">
    <location>
        <begin position="156"/>
        <end position="165"/>
    </location>
</feature>
<feature type="compositionally biased region" description="Basic and acidic residues" evidence="1">
    <location>
        <begin position="192"/>
        <end position="202"/>
    </location>
</feature>
<keyword evidence="3" id="KW-1185">Reference proteome</keyword>
<feature type="compositionally biased region" description="Polar residues" evidence="1">
    <location>
        <begin position="64"/>
        <end position="86"/>
    </location>
</feature>
<sequence length="202" mass="21703">MTKVKNPNTTIQIAEPSTSQAQIKAKTKNTATSGSGSRSSKGKDKKAVEFTYNITFAEPPAENATASGSRASTSVAGSRRPSSSISYGPPSRAGTSASVHSPPLPPNGPQYPNYQLTSPPLYSPQPPHMATPLSALGQHHSLPKVPRHVPSHHPLSAISLSNKSKFSSKSRKKKDEKEKKKKKQQQASAETQNKKEPEQEQE</sequence>
<accession>A0A9W7ZTM9</accession>
<comment type="caution">
    <text evidence="2">The sequence shown here is derived from an EMBL/GenBank/DDBJ whole genome shotgun (WGS) entry which is preliminary data.</text>
</comment>
<dbReference type="Proteomes" id="UP001150538">
    <property type="component" value="Unassembled WGS sequence"/>
</dbReference>
<reference evidence="2" key="1">
    <citation type="submission" date="2022-07" db="EMBL/GenBank/DDBJ databases">
        <title>Phylogenomic reconstructions and comparative analyses of Kickxellomycotina fungi.</title>
        <authorList>
            <person name="Reynolds N.K."/>
            <person name="Stajich J.E."/>
            <person name="Barry K."/>
            <person name="Grigoriev I.V."/>
            <person name="Crous P."/>
            <person name="Smith M.E."/>
        </authorList>
    </citation>
    <scope>NUCLEOTIDE SEQUENCE</scope>
    <source>
        <strain evidence="2">NBRC 100468</strain>
    </source>
</reference>
<feature type="compositionally biased region" description="Polar residues" evidence="1">
    <location>
        <begin position="1"/>
        <end position="32"/>
    </location>
</feature>
<evidence type="ECO:0000313" key="3">
    <source>
        <dbReference type="Proteomes" id="UP001150538"/>
    </source>
</evidence>
<organism evidence="2 3">
    <name type="scientific">Mycoemilia scoparia</name>
    <dbReference type="NCBI Taxonomy" id="417184"/>
    <lineage>
        <taxon>Eukaryota</taxon>
        <taxon>Fungi</taxon>
        <taxon>Fungi incertae sedis</taxon>
        <taxon>Zoopagomycota</taxon>
        <taxon>Kickxellomycotina</taxon>
        <taxon>Kickxellomycetes</taxon>
        <taxon>Kickxellales</taxon>
        <taxon>Kickxellaceae</taxon>
        <taxon>Mycoemilia</taxon>
    </lineage>
</organism>